<dbReference type="GO" id="GO:0015036">
    <property type="term" value="F:disulfide oxidoreductase activity"/>
    <property type="evidence" value="ECO:0007669"/>
    <property type="project" value="TreeGrafter"/>
</dbReference>
<evidence type="ECO:0000256" key="11">
    <source>
        <dbReference type="ARBA" id="ARBA00023284"/>
    </source>
</evidence>
<evidence type="ECO:0000256" key="14">
    <source>
        <dbReference type="SAM" id="SignalP"/>
    </source>
</evidence>
<feature type="region of interest" description="Disordered" evidence="12">
    <location>
        <begin position="252"/>
        <end position="286"/>
    </location>
</feature>
<organism evidence="16 17">
    <name type="scientific">Linderina pennispora</name>
    <dbReference type="NCBI Taxonomy" id="61395"/>
    <lineage>
        <taxon>Eukaryota</taxon>
        <taxon>Fungi</taxon>
        <taxon>Fungi incertae sedis</taxon>
        <taxon>Zoopagomycota</taxon>
        <taxon>Kickxellomycotina</taxon>
        <taxon>Kickxellomycetes</taxon>
        <taxon>Kickxellales</taxon>
        <taxon>Kickxellaceae</taxon>
        <taxon>Linderina</taxon>
    </lineage>
</organism>
<keyword evidence="11" id="KW-0676">Redox-active center</keyword>
<evidence type="ECO:0000313" key="16">
    <source>
        <dbReference type="EMBL" id="ORX71372.1"/>
    </source>
</evidence>
<evidence type="ECO:0000256" key="8">
    <source>
        <dbReference type="ARBA" id="ARBA00022989"/>
    </source>
</evidence>
<feature type="chain" id="PRO_5012440559" description="Thioredoxin domain-containing protein" evidence="14">
    <location>
        <begin position="22"/>
        <end position="286"/>
    </location>
</feature>
<feature type="domain" description="Thioredoxin" evidence="15">
    <location>
        <begin position="19"/>
        <end position="161"/>
    </location>
</feature>
<keyword evidence="4 13" id="KW-0812">Transmembrane</keyword>
<keyword evidence="5 14" id="KW-0732">Signal</keyword>
<dbReference type="GeneID" id="63803711"/>
<evidence type="ECO:0000256" key="6">
    <source>
        <dbReference type="ARBA" id="ARBA00022824"/>
    </source>
</evidence>
<dbReference type="OrthoDB" id="2121326at2759"/>
<reference evidence="16 17" key="1">
    <citation type="submission" date="2016-07" db="EMBL/GenBank/DDBJ databases">
        <title>Pervasive Adenine N6-methylation of Active Genes in Fungi.</title>
        <authorList>
            <consortium name="DOE Joint Genome Institute"/>
            <person name="Mondo S.J."/>
            <person name="Dannebaum R.O."/>
            <person name="Kuo R.C."/>
            <person name="Labutti K."/>
            <person name="Haridas S."/>
            <person name="Kuo A."/>
            <person name="Salamov A."/>
            <person name="Ahrendt S.R."/>
            <person name="Lipzen A."/>
            <person name="Sullivan W."/>
            <person name="Andreopoulos W.B."/>
            <person name="Clum A."/>
            <person name="Lindquist E."/>
            <person name="Daum C."/>
            <person name="Ramamoorthy G.K."/>
            <person name="Gryganskyi A."/>
            <person name="Culley D."/>
            <person name="Magnuson J.K."/>
            <person name="James T.Y."/>
            <person name="O'Malley M.A."/>
            <person name="Stajich J.E."/>
            <person name="Spatafora J.W."/>
            <person name="Visel A."/>
            <person name="Grigoriev I.V."/>
        </authorList>
    </citation>
    <scope>NUCLEOTIDE SEQUENCE [LARGE SCALE GENOMIC DNA]</scope>
    <source>
        <strain evidence="16 17">ATCC 12442</strain>
    </source>
</reference>
<proteinExistence type="predicted"/>
<keyword evidence="7" id="KW-0249">Electron transport</keyword>
<keyword evidence="2" id="KW-0813">Transport</keyword>
<comment type="caution">
    <text evidence="16">The sequence shown here is derived from an EMBL/GenBank/DDBJ whole genome shotgun (WGS) entry which is preliminary data.</text>
</comment>
<keyword evidence="6" id="KW-0256">Endoplasmic reticulum</keyword>
<keyword evidence="3" id="KW-0597">Phosphoprotein</keyword>
<keyword evidence="17" id="KW-1185">Reference proteome</keyword>
<dbReference type="AlphaFoldDB" id="A0A1Y1WD40"/>
<dbReference type="Pfam" id="PF00085">
    <property type="entry name" value="Thioredoxin"/>
    <property type="match status" value="1"/>
</dbReference>
<dbReference type="Proteomes" id="UP000193922">
    <property type="component" value="Unassembled WGS sequence"/>
</dbReference>
<gene>
    <name evidence="16" type="ORF">DL89DRAFT_266370</name>
</gene>
<evidence type="ECO:0000256" key="9">
    <source>
        <dbReference type="ARBA" id="ARBA00023136"/>
    </source>
</evidence>
<evidence type="ECO:0000256" key="2">
    <source>
        <dbReference type="ARBA" id="ARBA00022448"/>
    </source>
</evidence>
<feature type="compositionally biased region" description="Basic residues" evidence="12">
    <location>
        <begin position="270"/>
        <end position="286"/>
    </location>
</feature>
<name>A0A1Y1WD40_9FUNG</name>
<dbReference type="InterPro" id="IPR052454">
    <property type="entry name" value="TMX_domain-containing"/>
</dbReference>
<dbReference type="GO" id="GO:0005789">
    <property type="term" value="C:endoplasmic reticulum membrane"/>
    <property type="evidence" value="ECO:0007669"/>
    <property type="project" value="UniProtKB-SubCell"/>
</dbReference>
<dbReference type="PROSITE" id="PS00194">
    <property type="entry name" value="THIOREDOXIN_1"/>
    <property type="match status" value="1"/>
</dbReference>
<protein>
    <recommendedName>
        <fullName evidence="15">Thioredoxin domain-containing protein</fullName>
    </recommendedName>
</protein>
<evidence type="ECO:0000256" key="10">
    <source>
        <dbReference type="ARBA" id="ARBA00023157"/>
    </source>
</evidence>
<dbReference type="InterPro" id="IPR036249">
    <property type="entry name" value="Thioredoxin-like_sf"/>
</dbReference>
<feature type="compositionally biased region" description="Basic and acidic residues" evidence="12">
    <location>
        <begin position="253"/>
        <end position="268"/>
    </location>
</feature>
<comment type="subcellular location">
    <subcellularLocation>
        <location evidence="1">Endoplasmic reticulum membrane</location>
        <topology evidence="1">Single-pass type I membrane protein</topology>
    </subcellularLocation>
</comment>
<feature type="transmembrane region" description="Helical" evidence="13">
    <location>
        <begin position="206"/>
        <end position="228"/>
    </location>
</feature>
<evidence type="ECO:0000256" key="1">
    <source>
        <dbReference type="ARBA" id="ARBA00004115"/>
    </source>
</evidence>
<dbReference type="PANTHER" id="PTHR46107:SF3">
    <property type="entry name" value="THIOREDOXIN DOMAIN-CONTAINING PROTEIN"/>
    <property type="match status" value="1"/>
</dbReference>
<sequence length="286" mass="31890">MRLFALLPAIAIAIWSTAALGQDAAASDELEGAESTVGQTIKAVPKADGIVEFNRTTYLDALKTHDTVLLEFYADWCEACHYLSSEFNRFAETAQKEHPEVLIARVDISEVEYLASSYLIDTLPEIAFLRRPQPGATHEVRFVSAEFSEPALIKYIEGEWVKDKPVGGYKTVWCTPVNLCGHLGGKIGESVVYLDANFNTFNMPPWAFMGIVVTLLYAVGQILVMFLGRLTRRKHRERIYKKYDKAPGIVGFDEYRSDLPKKDADAAPKKSAKAHKGSKPKKAKKD</sequence>
<dbReference type="STRING" id="61395.A0A1Y1WD40"/>
<dbReference type="Gene3D" id="3.40.30.10">
    <property type="entry name" value="Glutaredoxin"/>
    <property type="match status" value="1"/>
</dbReference>
<dbReference type="InterPro" id="IPR017937">
    <property type="entry name" value="Thioredoxin_CS"/>
</dbReference>
<evidence type="ECO:0000256" key="13">
    <source>
        <dbReference type="SAM" id="Phobius"/>
    </source>
</evidence>
<evidence type="ECO:0000256" key="7">
    <source>
        <dbReference type="ARBA" id="ARBA00022982"/>
    </source>
</evidence>
<evidence type="ECO:0000256" key="4">
    <source>
        <dbReference type="ARBA" id="ARBA00022692"/>
    </source>
</evidence>
<dbReference type="RefSeq" id="XP_040744887.1">
    <property type="nucleotide sequence ID" value="XM_040887063.1"/>
</dbReference>
<dbReference type="EMBL" id="MCFD01000004">
    <property type="protein sequence ID" value="ORX71372.1"/>
    <property type="molecule type" value="Genomic_DNA"/>
</dbReference>
<dbReference type="CDD" id="cd02961">
    <property type="entry name" value="PDI_a_family"/>
    <property type="match status" value="1"/>
</dbReference>
<keyword evidence="10" id="KW-1015">Disulfide bond</keyword>
<dbReference type="PROSITE" id="PS51352">
    <property type="entry name" value="THIOREDOXIN_2"/>
    <property type="match status" value="1"/>
</dbReference>
<dbReference type="SUPFAM" id="SSF52833">
    <property type="entry name" value="Thioredoxin-like"/>
    <property type="match status" value="1"/>
</dbReference>
<evidence type="ECO:0000256" key="5">
    <source>
        <dbReference type="ARBA" id="ARBA00022729"/>
    </source>
</evidence>
<evidence type="ECO:0000256" key="12">
    <source>
        <dbReference type="SAM" id="MobiDB-lite"/>
    </source>
</evidence>
<dbReference type="InterPro" id="IPR013766">
    <property type="entry name" value="Thioredoxin_domain"/>
</dbReference>
<dbReference type="PANTHER" id="PTHR46107">
    <property type="entry name" value="DUMPY: SHORTER THAN WILD-TYPE"/>
    <property type="match status" value="1"/>
</dbReference>
<evidence type="ECO:0000313" key="17">
    <source>
        <dbReference type="Proteomes" id="UP000193922"/>
    </source>
</evidence>
<keyword evidence="9 13" id="KW-0472">Membrane</keyword>
<keyword evidence="8 13" id="KW-1133">Transmembrane helix</keyword>
<feature type="signal peptide" evidence="14">
    <location>
        <begin position="1"/>
        <end position="21"/>
    </location>
</feature>
<evidence type="ECO:0000259" key="15">
    <source>
        <dbReference type="PROSITE" id="PS51352"/>
    </source>
</evidence>
<accession>A0A1Y1WD40</accession>
<evidence type="ECO:0000256" key="3">
    <source>
        <dbReference type="ARBA" id="ARBA00022553"/>
    </source>
</evidence>